<dbReference type="InterPro" id="IPR001220">
    <property type="entry name" value="Legume_lectin_dom"/>
</dbReference>
<sequence length="133" mass="15103">MLPEIWLKIPLLMLIKSFEFDTVQDFEFGDINDNYMGIDINSLVSNKYAPAAFFIDNSTKMNLTLQSGKVFQAWVDYDLTQNLIEVRLSSSSIKPRSPILSFEVDLSPFLHDYMYVGFSSSTGLLASTHYILG</sequence>
<name>A0A2C9VYF3_MANES</name>
<dbReference type="Pfam" id="PF00139">
    <property type="entry name" value="Lectin_legB"/>
    <property type="match status" value="1"/>
</dbReference>
<dbReference type="PANTHER" id="PTHR32401">
    <property type="entry name" value="CONCANAVALIN A-LIKE LECTIN FAMILY PROTEIN"/>
    <property type="match status" value="1"/>
</dbReference>
<evidence type="ECO:0000313" key="4">
    <source>
        <dbReference type="EMBL" id="OAY51472.1"/>
    </source>
</evidence>
<dbReference type="Gene3D" id="2.60.120.200">
    <property type="match status" value="1"/>
</dbReference>
<dbReference type="InterPro" id="IPR050258">
    <property type="entry name" value="Leguminous_Lectin"/>
</dbReference>
<dbReference type="InterPro" id="IPR013320">
    <property type="entry name" value="ConA-like_dom_sf"/>
</dbReference>
<evidence type="ECO:0000256" key="1">
    <source>
        <dbReference type="ARBA" id="ARBA00007606"/>
    </source>
</evidence>
<proteinExistence type="inferred from homology"/>
<dbReference type="PANTHER" id="PTHR32401:SF51">
    <property type="entry name" value="NON-SPECIFIC SERINE_THREONINE PROTEIN KINASE"/>
    <property type="match status" value="1"/>
</dbReference>
<dbReference type="SUPFAM" id="SSF49899">
    <property type="entry name" value="Concanavalin A-like lectins/glucanases"/>
    <property type="match status" value="1"/>
</dbReference>
<organism evidence="4">
    <name type="scientific">Manihot esculenta</name>
    <name type="common">Cassava</name>
    <name type="synonym">Jatropha manihot</name>
    <dbReference type="NCBI Taxonomy" id="3983"/>
    <lineage>
        <taxon>Eukaryota</taxon>
        <taxon>Viridiplantae</taxon>
        <taxon>Streptophyta</taxon>
        <taxon>Embryophyta</taxon>
        <taxon>Tracheophyta</taxon>
        <taxon>Spermatophyta</taxon>
        <taxon>Magnoliopsida</taxon>
        <taxon>eudicotyledons</taxon>
        <taxon>Gunneridae</taxon>
        <taxon>Pentapetalae</taxon>
        <taxon>rosids</taxon>
        <taxon>fabids</taxon>
        <taxon>Malpighiales</taxon>
        <taxon>Euphorbiaceae</taxon>
        <taxon>Crotonoideae</taxon>
        <taxon>Manihoteae</taxon>
        <taxon>Manihot</taxon>
    </lineage>
</organism>
<protein>
    <recommendedName>
        <fullName evidence="3">Legume lectin domain-containing protein</fullName>
    </recommendedName>
</protein>
<accession>A0A2C9VYF3</accession>
<evidence type="ECO:0000259" key="3">
    <source>
        <dbReference type="Pfam" id="PF00139"/>
    </source>
</evidence>
<feature type="domain" description="Legume lectin" evidence="3">
    <location>
        <begin position="19"/>
        <end position="133"/>
    </location>
</feature>
<evidence type="ECO:0000256" key="2">
    <source>
        <dbReference type="ARBA" id="ARBA00022734"/>
    </source>
</evidence>
<keyword evidence="2" id="KW-0430">Lectin</keyword>
<dbReference type="GO" id="GO:0030246">
    <property type="term" value="F:carbohydrate binding"/>
    <property type="evidence" value="ECO:0007669"/>
    <property type="project" value="UniProtKB-KW"/>
</dbReference>
<gene>
    <name evidence="4" type="ORF">MANES_04G009600</name>
</gene>
<dbReference type="EMBL" id="CM004390">
    <property type="protein sequence ID" value="OAY51472.1"/>
    <property type="molecule type" value="Genomic_DNA"/>
</dbReference>
<dbReference type="AlphaFoldDB" id="A0A2C9VYF3"/>
<comment type="similarity">
    <text evidence="1">Belongs to the leguminous lectin family.</text>
</comment>
<reference evidence="4" key="1">
    <citation type="submission" date="2016-02" db="EMBL/GenBank/DDBJ databases">
        <title>WGS assembly of Manihot esculenta.</title>
        <authorList>
            <person name="Bredeson J.V."/>
            <person name="Prochnik S.E."/>
            <person name="Lyons J.B."/>
            <person name="Schmutz J."/>
            <person name="Grimwood J."/>
            <person name="Vrebalov J."/>
            <person name="Bart R.S."/>
            <person name="Amuge T."/>
            <person name="Ferguson M.E."/>
            <person name="Green R."/>
            <person name="Putnam N."/>
            <person name="Stites J."/>
            <person name="Rounsley S."/>
            <person name="Rokhsar D.S."/>
        </authorList>
    </citation>
    <scope>NUCLEOTIDE SEQUENCE [LARGE SCALE GENOMIC DNA]</scope>
    <source>
        <tissue evidence="4">Leaf</tissue>
    </source>
</reference>